<gene>
    <name evidence="3" type="ordered locus">Deba_2849</name>
</gene>
<dbReference type="SUPFAM" id="SSF53323">
    <property type="entry name" value="Pyruvate-ferredoxin oxidoreductase, PFOR, domain III"/>
    <property type="match status" value="1"/>
</dbReference>
<evidence type="ECO:0000313" key="3">
    <source>
        <dbReference type="EMBL" id="ADK86202.1"/>
    </source>
</evidence>
<sequence length="202" mass="21024">MNNGRAPLPKPRMEVRLAGSGGQGLLLAGLVLAEAAGLHEGREVAMAQSYGPEARGGASKAEVIVSDEPIDFPQCDRVDVLLALTQEAADAYCWDLDPEATIIVDGDLVSHPPTSRAIGLPFTAAARDKLGKVMVANVVALGAISQLTGLVGRRALEKALQARTPAAALELNKKALALGFRLARERAGLAAAFEPEPSAEDV</sequence>
<dbReference type="InterPro" id="IPR002869">
    <property type="entry name" value="Pyrv_flavodox_OxRed_cen"/>
</dbReference>
<organism evidence="3 4">
    <name type="scientific">Desulfarculus baarsii (strain ATCC 33931 / DSM 2075 / LMG 7858 / VKM B-1802 / 2st14)</name>
    <dbReference type="NCBI Taxonomy" id="644282"/>
    <lineage>
        <taxon>Bacteria</taxon>
        <taxon>Pseudomonadati</taxon>
        <taxon>Thermodesulfobacteriota</taxon>
        <taxon>Desulfarculia</taxon>
        <taxon>Desulfarculales</taxon>
        <taxon>Desulfarculaceae</taxon>
        <taxon>Desulfarculus</taxon>
    </lineage>
</organism>
<dbReference type="PANTHER" id="PTHR42730:SF1">
    <property type="entry name" value="2-OXOGLUTARATE SYNTHASE SUBUNIT KORC"/>
    <property type="match status" value="1"/>
</dbReference>
<dbReference type="eggNOG" id="COG1014">
    <property type="taxonomic scope" value="Bacteria"/>
</dbReference>
<feature type="domain" description="Pyruvate/ketoisovalerate oxidoreductase catalytic" evidence="2">
    <location>
        <begin position="21"/>
        <end position="180"/>
    </location>
</feature>
<dbReference type="KEGG" id="dbr:Deba_2849"/>
<dbReference type="Proteomes" id="UP000009047">
    <property type="component" value="Chromosome"/>
</dbReference>
<protein>
    <submittedName>
        <fullName evidence="3">Pyruvate/ketoisovalerate oxidoreductase</fullName>
    </submittedName>
</protein>
<dbReference type="Pfam" id="PF01558">
    <property type="entry name" value="POR"/>
    <property type="match status" value="1"/>
</dbReference>
<dbReference type="InterPro" id="IPR052554">
    <property type="entry name" value="2-oxoglutarate_synth_KorC"/>
</dbReference>
<evidence type="ECO:0000256" key="1">
    <source>
        <dbReference type="ARBA" id="ARBA00023002"/>
    </source>
</evidence>
<accession>E1QMF9</accession>
<dbReference type="GO" id="GO:0016903">
    <property type="term" value="F:oxidoreductase activity, acting on the aldehyde or oxo group of donors"/>
    <property type="evidence" value="ECO:0007669"/>
    <property type="project" value="InterPro"/>
</dbReference>
<dbReference type="AlphaFoldDB" id="E1QMF9"/>
<dbReference type="EMBL" id="CP002085">
    <property type="protein sequence ID" value="ADK86202.1"/>
    <property type="molecule type" value="Genomic_DNA"/>
</dbReference>
<reference evidence="3 4" key="1">
    <citation type="journal article" date="2010" name="Stand. Genomic Sci.">
        <title>Complete genome sequence of Desulfarculus baarsii type strain (2st14).</title>
        <authorList>
            <person name="Sun H."/>
            <person name="Spring S."/>
            <person name="Lapidus A."/>
            <person name="Davenport K."/>
            <person name="Del Rio T.G."/>
            <person name="Tice H."/>
            <person name="Nolan M."/>
            <person name="Copeland A."/>
            <person name="Cheng J.F."/>
            <person name="Lucas S."/>
            <person name="Tapia R."/>
            <person name="Goodwin L."/>
            <person name="Pitluck S."/>
            <person name="Ivanova N."/>
            <person name="Pagani I."/>
            <person name="Mavromatis K."/>
            <person name="Ovchinnikova G."/>
            <person name="Pati A."/>
            <person name="Chen A."/>
            <person name="Palaniappan K."/>
            <person name="Hauser L."/>
            <person name="Chang Y.J."/>
            <person name="Jeffries C.D."/>
            <person name="Detter J.C."/>
            <person name="Han C."/>
            <person name="Rohde M."/>
            <person name="Brambilla E."/>
            <person name="Goker M."/>
            <person name="Woyke T."/>
            <person name="Bristow J."/>
            <person name="Eisen J.A."/>
            <person name="Markowitz V."/>
            <person name="Hugenholtz P."/>
            <person name="Kyrpides N.C."/>
            <person name="Klenk H.P."/>
            <person name="Land M."/>
        </authorList>
    </citation>
    <scope>NUCLEOTIDE SEQUENCE [LARGE SCALE GENOMIC DNA]</scope>
    <source>
        <strain evidence="4">ATCC 33931 / DSM 2075 / LMG 7858 / VKM B-1802 / 2st14</strain>
    </source>
</reference>
<proteinExistence type="predicted"/>
<dbReference type="HOGENOM" id="CLU_087284_0_0_7"/>
<dbReference type="InterPro" id="IPR019752">
    <property type="entry name" value="Pyrv/ketoisovalerate_OxRed_cat"/>
</dbReference>
<keyword evidence="4" id="KW-1185">Reference proteome</keyword>
<dbReference type="STRING" id="644282.Deba_2849"/>
<dbReference type="PANTHER" id="PTHR42730">
    <property type="entry name" value="2-OXOGLUTARATE SYNTHASE SUBUNIT KORC"/>
    <property type="match status" value="1"/>
</dbReference>
<evidence type="ECO:0000259" key="2">
    <source>
        <dbReference type="Pfam" id="PF01558"/>
    </source>
</evidence>
<keyword evidence="1" id="KW-0560">Oxidoreductase</keyword>
<name>E1QMF9_DESB2</name>
<evidence type="ECO:0000313" key="4">
    <source>
        <dbReference type="Proteomes" id="UP000009047"/>
    </source>
</evidence>
<dbReference type="Gene3D" id="3.40.920.10">
    <property type="entry name" value="Pyruvate-ferredoxin oxidoreductase, PFOR, domain III"/>
    <property type="match status" value="1"/>
</dbReference>
<keyword evidence="3" id="KW-0670">Pyruvate</keyword>
<dbReference type="RefSeq" id="WP_013259640.1">
    <property type="nucleotide sequence ID" value="NC_014365.1"/>
</dbReference>